<accession>A0ABW1K2Y8</accession>
<reference evidence="2" key="1">
    <citation type="journal article" date="2019" name="Int. J. Syst. Evol. Microbiol.">
        <title>The Global Catalogue of Microorganisms (GCM) 10K type strain sequencing project: providing services to taxonomists for standard genome sequencing and annotation.</title>
        <authorList>
            <consortium name="The Broad Institute Genomics Platform"/>
            <consortium name="The Broad Institute Genome Sequencing Center for Infectious Disease"/>
            <person name="Wu L."/>
            <person name="Ma J."/>
        </authorList>
    </citation>
    <scope>NUCLEOTIDE SEQUENCE [LARGE SCALE GENOMIC DNA]</scope>
    <source>
        <strain evidence="2">ZS-35-S2</strain>
    </source>
</reference>
<protein>
    <submittedName>
        <fullName evidence="1">DUF4331 family protein</fullName>
    </submittedName>
</protein>
<name>A0ABW1K2Y8_9ACTN</name>
<comment type="caution">
    <text evidence="1">The sequence shown here is derived from an EMBL/GenBank/DDBJ whole genome shotgun (WGS) entry which is preliminary data.</text>
</comment>
<organism evidence="1 2">
    <name type="scientific">Plantactinospora solaniradicis</name>
    <dbReference type="NCBI Taxonomy" id="1723736"/>
    <lineage>
        <taxon>Bacteria</taxon>
        <taxon>Bacillati</taxon>
        <taxon>Actinomycetota</taxon>
        <taxon>Actinomycetes</taxon>
        <taxon>Micromonosporales</taxon>
        <taxon>Micromonosporaceae</taxon>
        <taxon>Plantactinospora</taxon>
    </lineage>
</organism>
<evidence type="ECO:0000313" key="1">
    <source>
        <dbReference type="EMBL" id="MFC6014843.1"/>
    </source>
</evidence>
<dbReference type="Proteomes" id="UP001596203">
    <property type="component" value="Unassembled WGS sequence"/>
</dbReference>
<evidence type="ECO:0000313" key="2">
    <source>
        <dbReference type="Proteomes" id="UP001596203"/>
    </source>
</evidence>
<dbReference type="InterPro" id="IPR025566">
    <property type="entry name" value="DUF4331"/>
</dbReference>
<keyword evidence="2" id="KW-1185">Reference proteome</keyword>
<proteinExistence type="predicted"/>
<dbReference type="RefSeq" id="WP_377416363.1">
    <property type="nucleotide sequence ID" value="NZ_JBHSPR010000001.1"/>
</dbReference>
<sequence length="330" mass="36212">MSNHFSADNLKFPGDDRRLELTDLYVFPSSENPDKTVLIIDANPTVAPPPIPPATTGPEFYPGAVYRINIDTDGDAQADVAFTFTFSEYDNGSQTGTAWYATGPEARQPEPAGRVFAESIPVSFDGTVDPILVDEPGQIRLFVGLRSDPFFADVEGALHGMKWTGHDDFAGNNVDSIALEVPTELLGPGPVIGVWASISRRRDGVLEQLDRGGNPTINPFINPDGEKNLYNSRQPADDVANYLGPWSQLLEKGGYPPKEAKETAMQVLPDLLRYDRTKPVAYPNGRKLVDDVFSYRFAWLTYGKLPPTGLEPHADLMPHFPYLGPPNPNP</sequence>
<gene>
    <name evidence="1" type="ORF">ACFP2T_01350</name>
</gene>
<dbReference type="EMBL" id="JBHSPR010000001">
    <property type="protein sequence ID" value="MFC6014843.1"/>
    <property type="molecule type" value="Genomic_DNA"/>
</dbReference>
<dbReference type="Pfam" id="PF14224">
    <property type="entry name" value="DUF4331"/>
    <property type="match status" value="2"/>
</dbReference>